<evidence type="ECO:0008006" key="4">
    <source>
        <dbReference type="Google" id="ProtNLM"/>
    </source>
</evidence>
<sequence>MAARLVTELDVPVAAWRAAMCHTGHRDGVRVRTLLVPLNALDPDDPPGQLVFAVRTHPPPDPAAQKLGLLHWWRVDDLTVPYDRWRAALHRLARQGHVRVRTFLVPPSADGVDDPDQLVYVLWADSADPRCTTHAAPVGPAPYPRPPTRPVTDLAGYRADRSGRTDR</sequence>
<gene>
    <name evidence="2" type="ORF">RM445_28915</name>
</gene>
<name>A0ABU2NIE4_9PSEU</name>
<dbReference type="EMBL" id="JAVREJ010000035">
    <property type="protein sequence ID" value="MDT0353521.1"/>
    <property type="molecule type" value="Genomic_DNA"/>
</dbReference>
<dbReference type="RefSeq" id="WP_311560034.1">
    <property type="nucleotide sequence ID" value="NZ_JAVREJ010000035.1"/>
</dbReference>
<reference evidence="3" key="1">
    <citation type="submission" date="2023-07" db="EMBL/GenBank/DDBJ databases">
        <title>30 novel species of actinomycetes from the DSMZ collection.</title>
        <authorList>
            <person name="Nouioui I."/>
        </authorList>
    </citation>
    <scope>NUCLEOTIDE SEQUENCE [LARGE SCALE GENOMIC DNA]</scope>
    <source>
        <strain evidence="3">DSM 45834</strain>
    </source>
</reference>
<protein>
    <recommendedName>
        <fullName evidence="4">PASTA domain-containing protein</fullName>
    </recommendedName>
</protein>
<evidence type="ECO:0000256" key="1">
    <source>
        <dbReference type="SAM" id="MobiDB-lite"/>
    </source>
</evidence>
<comment type="caution">
    <text evidence="2">The sequence shown here is derived from an EMBL/GenBank/DDBJ whole genome shotgun (WGS) entry which is preliminary data.</text>
</comment>
<dbReference type="Proteomes" id="UP001183202">
    <property type="component" value="Unassembled WGS sequence"/>
</dbReference>
<keyword evidence="3" id="KW-1185">Reference proteome</keyword>
<feature type="region of interest" description="Disordered" evidence="1">
    <location>
        <begin position="133"/>
        <end position="167"/>
    </location>
</feature>
<evidence type="ECO:0000313" key="3">
    <source>
        <dbReference type="Proteomes" id="UP001183202"/>
    </source>
</evidence>
<organism evidence="2 3">
    <name type="scientific">Pseudonocardia charpentierae</name>
    <dbReference type="NCBI Taxonomy" id="3075545"/>
    <lineage>
        <taxon>Bacteria</taxon>
        <taxon>Bacillati</taxon>
        <taxon>Actinomycetota</taxon>
        <taxon>Actinomycetes</taxon>
        <taxon>Pseudonocardiales</taxon>
        <taxon>Pseudonocardiaceae</taxon>
        <taxon>Pseudonocardia</taxon>
    </lineage>
</organism>
<evidence type="ECO:0000313" key="2">
    <source>
        <dbReference type="EMBL" id="MDT0353521.1"/>
    </source>
</evidence>
<proteinExistence type="predicted"/>
<feature type="compositionally biased region" description="Pro residues" evidence="1">
    <location>
        <begin position="139"/>
        <end position="149"/>
    </location>
</feature>
<accession>A0ABU2NIE4</accession>
<feature type="compositionally biased region" description="Basic and acidic residues" evidence="1">
    <location>
        <begin position="158"/>
        <end position="167"/>
    </location>
</feature>